<evidence type="ECO:0000256" key="3">
    <source>
        <dbReference type="ARBA" id="ARBA00022946"/>
    </source>
</evidence>
<evidence type="ECO:0000313" key="6">
    <source>
        <dbReference type="EMBL" id="KAJ3705731.1"/>
    </source>
</evidence>
<dbReference type="EMBL" id="JAMRDG010000001">
    <property type="protein sequence ID" value="KAJ3705731.1"/>
    <property type="molecule type" value="Genomic_DNA"/>
</dbReference>
<name>A0AAD6EYC0_9POAL</name>
<feature type="repeat" description="PPR" evidence="4">
    <location>
        <begin position="382"/>
        <end position="412"/>
    </location>
</feature>
<evidence type="ECO:0000259" key="5">
    <source>
        <dbReference type="Pfam" id="PF14432"/>
    </source>
</evidence>
<dbReference type="InterPro" id="IPR032867">
    <property type="entry name" value="DYW_dom"/>
</dbReference>
<dbReference type="PANTHER" id="PTHR47926">
    <property type="entry name" value="PENTATRICOPEPTIDE REPEAT-CONTAINING PROTEIN"/>
    <property type="match status" value="1"/>
</dbReference>
<dbReference type="Pfam" id="PF20431">
    <property type="entry name" value="E_motif"/>
    <property type="match status" value="1"/>
</dbReference>
<dbReference type="GO" id="GO:0008270">
    <property type="term" value="F:zinc ion binding"/>
    <property type="evidence" value="ECO:0007669"/>
    <property type="project" value="InterPro"/>
</dbReference>
<sequence>MAPSTNVRSLLSLIQTSASLLSLQTLHAAALRHHPSNLSFTAALASRYSLLGFPHLSHSLLSTLPFTPLPPFTTTFSFNLLLRAYSDSNLHDQALSLYSHLLGSSPGTYPQLEPDRFTFPPVIKSCGYLCDVEAGVRIHKDAERLGLVGDLAISNALVFMYGKCGEVDAAWKVFDVMFERNVVSWTAMIGCLGRNGKREEGFQLFKKMVEHGVRPNRATLLNVIPCAVNGEEADDLYSFVIRNGFQFDLAVQNALVGMFARCRKVGFARQMFDRMPVKDLVSWSSMIEGYGQNAMYLEALELFRDMRMLGVQPDSVTVLGVIRACANSMLSCLAHARFIHGFVIRNFLDKNLVSQTALVDLYVKRGSLTYARRIFDRMEERSLVTWSTMISGYGMHGRGTDALYLFETMRTLVRPDHIVFVSVLSACSHAGLIDEGWRYFNSMTSEYGIMPHSEHYACMVDLLGRAGKLQEAKEFIEKMPINPDSSVWGSLLGACRIHQNAKLAEIAAKELFRLDPTNSGRYVLLSNIFSSLGKGKEADKVKGLMRRKGVKRNDGFTVIEVKNRVYKFLVGDKTKPQSSQIYVELEKLMDRIKREGYVPDTNFALHDVEEETKERSLAMHSEKLAIVFGLMNSAPGSVIRIHKNLRVCGDCHNATKYISKVTKREIVVRDSHRFHHFKDDQQTEYPQGKKTCKLALYSSSQTDQVIPSNHMQVGLNKKLIHRY</sequence>
<dbReference type="FunFam" id="1.25.40.10:FF:000073">
    <property type="entry name" value="Pentatricopeptide repeat-containing protein chloroplastic"/>
    <property type="match status" value="1"/>
</dbReference>
<reference evidence="6 7" key="1">
    <citation type="journal article" date="2022" name="Cell">
        <title>Repeat-based holocentromeres influence genome architecture and karyotype evolution.</title>
        <authorList>
            <person name="Hofstatter P.G."/>
            <person name="Thangavel G."/>
            <person name="Lux T."/>
            <person name="Neumann P."/>
            <person name="Vondrak T."/>
            <person name="Novak P."/>
            <person name="Zhang M."/>
            <person name="Costa L."/>
            <person name="Castellani M."/>
            <person name="Scott A."/>
            <person name="Toegelov H."/>
            <person name="Fuchs J."/>
            <person name="Mata-Sucre Y."/>
            <person name="Dias Y."/>
            <person name="Vanzela A.L.L."/>
            <person name="Huettel B."/>
            <person name="Almeida C.C.S."/>
            <person name="Simkova H."/>
            <person name="Souza G."/>
            <person name="Pedrosa-Harand A."/>
            <person name="Macas J."/>
            <person name="Mayer K.F.X."/>
            <person name="Houben A."/>
            <person name="Marques A."/>
        </authorList>
    </citation>
    <scope>NUCLEOTIDE SEQUENCE [LARGE SCALE GENOMIC DNA]</scope>
    <source>
        <strain evidence="6">RhyTen1mFocal</strain>
    </source>
</reference>
<feature type="domain" description="DYW" evidence="5">
    <location>
        <begin position="596"/>
        <end position="680"/>
    </location>
</feature>
<feature type="repeat" description="PPR" evidence="4">
    <location>
        <begin position="181"/>
        <end position="215"/>
    </location>
</feature>
<dbReference type="AlphaFoldDB" id="A0AAD6EYC0"/>
<dbReference type="Pfam" id="PF14432">
    <property type="entry name" value="DYW_deaminase"/>
    <property type="match status" value="1"/>
</dbReference>
<evidence type="ECO:0000313" key="7">
    <source>
        <dbReference type="Proteomes" id="UP001210211"/>
    </source>
</evidence>
<feature type="repeat" description="PPR" evidence="4">
    <location>
        <begin position="279"/>
        <end position="313"/>
    </location>
</feature>
<accession>A0AAD6EYC0</accession>
<protein>
    <recommendedName>
        <fullName evidence="5">DYW domain-containing protein</fullName>
    </recommendedName>
</protein>
<dbReference type="PROSITE" id="PS51375">
    <property type="entry name" value="PPR"/>
    <property type="match status" value="3"/>
</dbReference>
<dbReference type="InterPro" id="IPR011990">
    <property type="entry name" value="TPR-like_helical_dom_sf"/>
</dbReference>
<dbReference type="PANTHER" id="PTHR47926:SF433">
    <property type="entry name" value="PENTATRICOPEPTIDE REPEAT-CONTAINING PROTEIN"/>
    <property type="match status" value="1"/>
</dbReference>
<dbReference type="Gene3D" id="1.25.40.10">
    <property type="entry name" value="Tetratricopeptide repeat domain"/>
    <property type="match status" value="4"/>
</dbReference>
<keyword evidence="2" id="KW-0677">Repeat</keyword>
<dbReference type="NCBIfam" id="TIGR00756">
    <property type="entry name" value="PPR"/>
    <property type="match status" value="4"/>
</dbReference>
<evidence type="ECO:0000256" key="4">
    <source>
        <dbReference type="PROSITE-ProRule" id="PRU00708"/>
    </source>
</evidence>
<evidence type="ECO:0000256" key="2">
    <source>
        <dbReference type="ARBA" id="ARBA00022737"/>
    </source>
</evidence>
<keyword evidence="7" id="KW-1185">Reference proteome</keyword>
<keyword evidence="3" id="KW-0809">Transit peptide</keyword>
<organism evidence="6 7">
    <name type="scientific">Rhynchospora tenuis</name>
    <dbReference type="NCBI Taxonomy" id="198213"/>
    <lineage>
        <taxon>Eukaryota</taxon>
        <taxon>Viridiplantae</taxon>
        <taxon>Streptophyta</taxon>
        <taxon>Embryophyta</taxon>
        <taxon>Tracheophyta</taxon>
        <taxon>Spermatophyta</taxon>
        <taxon>Magnoliopsida</taxon>
        <taxon>Liliopsida</taxon>
        <taxon>Poales</taxon>
        <taxon>Cyperaceae</taxon>
        <taxon>Cyperoideae</taxon>
        <taxon>Rhynchosporeae</taxon>
        <taxon>Rhynchospora</taxon>
    </lineage>
</organism>
<dbReference type="InterPro" id="IPR046849">
    <property type="entry name" value="E2_motif"/>
</dbReference>
<dbReference type="InterPro" id="IPR046848">
    <property type="entry name" value="E_motif"/>
</dbReference>
<gene>
    <name evidence="6" type="ORF">LUZ61_009436</name>
</gene>
<dbReference type="GO" id="GO:0009451">
    <property type="term" value="P:RNA modification"/>
    <property type="evidence" value="ECO:0007669"/>
    <property type="project" value="InterPro"/>
</dbReference>
<dbReference type="GO" id="GO:0003723">
    <property type="term" value="F:RNA binding"/>
    <property type="evidence" value="ECO:0007669"/>
    <property type="project" value="InterPro"/>
</dbReference>
<dbReference type="InterPro" id="IPR002885">
    <property type="entry name" value="PPR_rpt"/>
</dbReference>
<dbReference type="Pfam" id="PF13041">
    <property type="entry name" value="PPR_2"/>
    <property type="match status" value="2"/>
</dbReference>
<evidence type="ECO:0000256" key="1">
    <source>
        <dbReference type="ARBA" id="ARBA00006643"/>
    </source>
</evidence>
<dbReference type="Pfam" id="PF01535">
    <property type="entry name" value="PPR"/>
    <property type="match status" value="6"/>
</dbReference>
<dbReference type="Proteomes" id="UP001210211">
    <property type="component" value="Unassembled WGS sequence"/>
</dbReference>
<comment type="caution">
    <text evidence="6">The sequence shown here is derived from an EMBL/GenBank/DDBJ whole genome shotgun (WGS) entry which is preliminary data.</text>
</comment>
<dbReference type="InterPro" id="IPR046960">
    <property type="entry name" value="PPR_At4g14850-like_plant"/>
</dbReference>
<dbReference type="Pfam" id="PF20430">
    <property type="entry name" value="Eplus_motif"/>
    <property type="match status" value="1"/>
</dbReference>
<comment type="similarity">
    <text evidence="1">Belongs to the PPR family. PCMP-H subfamily.</text>
</comment>
<dbReference type="FunFam" id="1.25.40.10:FF:000344">
    <property type="entry name" value="Pentatricopeptide repeat-containing protein"/>
    <property type="match status" value="1"/>
</dbReference>
<proteinExistence type="inferred from homology"/>
<dbReference type="FunFam" id="1.25.40.10:FF:002148">
    <property type="entry name" value="Pentatricopeptide repeat-containing protein At2g29760, chloroplastic"/>
    <property type="match status" value="1"/>
</dbReference>